<keyword evidence="1" id="KW-0732">Signal</keyword>
<evidence type="ECO:0000256" key="1">
    <source>
        <dbReference type="SAM" id="SignalP"/>
    </source>
</evidence>
<evidence type="ECO:0000313" key="2">
    <source>
        <dbReference type="EMBL" id="EMB33363.1"/>
    </source>
</evidence>
<reference evidence="2" key="1">
    <citation type="submission" date="2012-01" db="EMBL/GenBank/DDBJ databases">
        <title>The Genome Sequence of Treponema denticola H1-T.</title>
        <authorList>
            <consortium name="The Broad Institute Genome Sequencing Platform"/>
            <person name="Earl A."/>
            <person name="Ward D."/>
            <person name="Feldgarden M."/>
            <person name="Gevers D."/>
            <person name="Blanton J.M."/>
            <person name="Fenno C.J."/>
            <person name="Baranova O.V."/>
            <person name="Mathney J."/>
            <person name="Dewhirst F.E."/>
            <person name="Izard J."/>
            <person name="Young S.K."/>
            <person name="Zeng Q."/>
            <person name="Gargeya S."/>
            <person name="Fitzgerald M."/>
            <person name="Haas B."/>
            <person name="Abouelleil A."/>
            <person name="Alvarado L."/>
            <person name="Arachchi H.M."/>
            <person name="Berlin A."/>
            <person name="Chapman S.B."/>
            <person name="Gearin G."/>
            <person name="Goldberg J."/>
            <person name="Griggs A."/>
            <person name="Gujja S."/>
            <person name="Hansen M."/>
            <person name="Heiman D."/>
            <person name="Howarth C."/>
            <person name="Larimer J."/>
            <person name="Lui A."/>
            <person name="MacDonald P.J.P."/>
            <person name="McCowen C."/>
            <person name="Montmayeur A."/>
            <person name="Murphy C."/>
            <person name="Neiman D."/>
            <person name="Pearson M."/>
            <person name="Priest M."/>
            <person name="Roberts A."/>
            <person name="Saif S."/>
            <person name="Shea T."/>
            <person name="Sisk P."/>
            <person name="Stolte C."/>
            <person name="Sykes S."/>
            <person name="Wortman J."/>
            <person name="Nusbaum C."/>
            <person name="Birren B."/>
        </authorList>
    </citation>
    <scope>NUCLEOTIDE SEQUENCE [LARGE SCALE GENOMIC DNA]</scope>
    <source>
        <strain evidence="2">H1-T</strain>
    </source>
</reference>
<proteinExistence type="predicted"/>
<feature type="non-terminal residue" evidence="2">
    <location>
        <position position="70"/>
    </location>
</feature>
<dbReference type="InterPro" id="IPR010103">
    <property type="entry name" value="Clustered_lipoprot_TREDE"/>
</dbReference>
<gene>
    <name evidence="2" type="ORF">HMPREF9725_00364</name>
</gene>
<comment type="caution">
    <text evidence="2">The sequence shown here is derived from an EMBL/GenBank/DDBJ whole genome shotgun (WGS) entry which is preliminary data.</text>
</comment>
<name>M2CIF5_TREDN</name>
<dbReference type="HOGENOM" id="CLU_2774740_0_0_12"/>
<protein>
    <recommendedName>
        <fullName evidence="3">Lipoprotein</fullName>
    </recommendedName>
</protein>
<evidence type="ECO:0008006" key="3">
    <source>
        <dbReference type="Google" id="ProtNLM"/>
    </source>
</evidence>
<dbReference type="PATRIC" id="fig|999431.4.peg.378"/>
<organism evidence="2">
    <name type="scientific">Treponema denticola H1-T</name>
    <dbReference type="NCBI Taxonomy" id="999431"/>
    <lineage>
        <taxon>Bacteria</taxon>
        <taxon>Pseudomonadati</taxon>
        <taxon>Spirochaetota</taxon>
        <taxon>Spirochaetia</taxon>
        <taxon>Spirochaetales</taxon>
        <taxon>Treponemataceae</taxon>
        <taxon>Treponema</taxon>
    </lineage>
</organism>
<dbReference type="Proteomes" id="UP000011708">
    <property type="component" value="Chromosome"/>
</dbReference>
<feature type="signal peptide" evidence="1">
    <location>
        <begin position="1"/>
        <end position="25"/>
    </location>
</feature>
<sequence length="70" mass="8135">MKKNKSKLIFILMLAVLLFSCSKEVKEQKLVEAKVESSIKIEPKENEFLSKPEYSAPEKTAEQIELEEKY</sequence>
<feature type="chain" id="PRO_5004021327" description="Lipoprotein" evidence="1">
    <location>
        <begin position="26"/>
        <end position="70"/>
    </location>
</feature>
<accession>M2CIF5</accession>
<dbReference type="PROSITE" id="PS51257">
    <property type="entry name" value="PROKAR_LIPOPROTEIN"/>
    <property type="match status" value="1"/>
</dbReference>
<dbReference type="AlphaFoldDB" id="M2CIF5"/>
<dbReference type="Pfam" id="PF09710">
    <property type="entry name" value="Trep_dent_lipo"/>
    <property type="match status" value="1"/>
</dbReference>
<dbReference type="EMBL" id="AGDW01000007">
    <property type="protein sequence ID" value="EMB33363.1"/>
    <property type="molecule type" value="Genomic_DNA"/>
</dbReference>